<dbReference type="Gene3D" id="1.20.120.450">
    <property type="entry name" value="dinb family like domain"/>
    <property type="match status" value="1"/>
</dbReference>
<dbReference type="Proteomes" id="UP000477722">
    <property type="component" value="Unassembled WGS sequence"/>
</dbReference>
<accession>A0A6G4WSL2</accession>
<comment type="caution">
    <text evidence="2">The sequence shown here is derived from an EMBL/GenBank/DDBJ whole genome shotgun (WGS) entry which is preliminary data.</text>
</comment>
<name>A0A6G4WSL2_9ACTN</name>
<dbReference type="SUPFAM" id="SSF109854">
    <property type="entry name" value="DinB/YfiT-like putative metalloenzymes"/>
    <property type="match status" value="1"/>
</dbReference>
<dbReference type="Pfam" id="PF04978">
    <property type="entry name" value="MST"/>
    <property type="match status" value="1"/>
</dbReference>
<dbReference type="InterPro" id="IPR034660">
    <property type="entry name" value="DinB/YfiT-like"/>
</dbReference>
<dbReference type="EMBL" id="JAAKZZ010000050">
    <property type="protein sequence ID" value="NGO68256.1"/>
    <property type="molecule type" value="Genomic_DNA"/>
</dbReference>
<feature type="compositionally biased region" description="Low complexity" evidence="1">
    <location>
        <begin position="1"/>
        <end position="27"/>
    </location>
</feature>
<dbReference type="RefSeq" id="WP_165297909.1">
    <property type="nucleotide sequence ID" value="NZ_JAAKZZ010000050.1"/>
</dbReference>
<evidence type="ECO:0000256" key="1">
    <source>
        <dbReference type="SAM" id="MobiDB-lite"/>
    </source>
</evidence>
<gene>
    <name evidence="2" type="ORF">G5C65_07795</name>
</gene>
<protein>
    <submittedName>
        <fullName evidence="2">DinB family protein</fullName>
    </submittedName>
</protein>
<reference evidence="2 3" key="1">
    <citation type="submission" date="2020-02" db="EMBL/GenBank/DDBJ databases">
        <title>Whole-genome analyses of novel actinobacteria.</title>
        <authorList>
            <person name="Sahin N."/>
            <person name="Tatar D."/>
        </authorList>
    </citation>
    <scope>NUCLEOTIDE SEQUENCE [LARGE SCALE GENOMIC DNA]</scope>
    <source>
        <strain evidence="2 3">SB3404</strain>
    </source>
</reference>
<evidence type="ECO:0000313" key="3">
    <source>
        <dbReference type="Proteomes" id="UP000477722"/>
    </source>
</evidence>
<keyword evidence="3" id="KW-1185">Reference proteome</keyword>
<dbReference type="AlphaFoldDB" id="A0A6G4WSL2"/>
<proteinExistence type="predicted"/>
<dbReference type="InterPro" id="IPR007061">
    <property type="entry name" value="MST-like"/>
</dbReference>
<evidence type="ECO:0000313" key="2">
    <source>
        <dbReference type="EMBL" id="NGO68256.1"/>
    </source>
</evidence>
<organism evidence="2 3">
    <name type="scientific">Streptomyces boncukensis</name>
    <dbReference type="NCBI Taxonomy" id="2711219"/>
    <lineage>
        <taxon>Bacteria</taxon>
        <taxon>Bacillati</taxon>
        <taxon>Actinomycetota</taxon>
        <taxon>Actinomycetes</taxon>
        <taxon>Kitasatosporales</taxon>
        <taxon>Streptomycetaceae</taxon>
        <taxon>Streptomyces</taxon>
    </lineage>
</organism>
<feature type="region of interest" description="Disordered" evidence="1">
    <location>
        <begin position="1"/>
        <end position="45"/>
    </location>
</feature>
<sequence>MSTSSTTSTTSSTLSTSSTSSTSSTPSRRARGGDTPPPRTGGSEAEVLRGFLDYLRDSVAAKVEGAPEPQVRTPGVPSGTNLLGLLNHLAGVERATFLGERVTDWQATFQAAPEDGAADVVDRYRTAVAQANAVLDGCADLGAPLPRARPDRPAPSVRWALTHLIEETGRHAGHADILRELIDGATGR</sequence>